<dbReference type="InterPro" id="IPR021671">
    <property type="entry name" value="PD(D/E)XK_Endonuc"/>
</dbReference>
<dbReference type="Pfam" id="PF11645">
    <property type="entry name" value="PDDEXK_5"/>
    <property type="match status" value="1"/>
</dbReference>
<keyword evidence="3" id="KW-1185">Reference proteome</keyword>
<protein>
    <recommendedName>
        <fullName evidence="1">PD(D/E)XK endonuclease domain-containing protein</fullName>
    </recommendedName>
</protein>
<sequence>MANFASAKGMASELIAQSLLIAKGYSVHIPLVDEPYDLVAHENGTRNSFRIQVKTLRVRTDRENALVVKATTSKSQIYSKSDVDYILAINIDAGIGYLIENTEQKEYWAKDFETASRKWTELRLGGDIYGDA</sequence>
<evidence type="ECO:0000313" key="3">
    <source>
        <dbReference type="Proteomes" id="UP000597038"/>
    </source>
</evidence>
<dbReference type="EMBL" id="JAEDAQ010000002">
    <property type="protein sequence ID" value="MBH9580086.1"/>
    <property type="molecule type" value="Genomic_DNA"/>
</dbReference>
<dbReference type="InterPro" id="IPR011856">
    <property type="entry name" value="tRNA_endonuc-like_dom_sf"/>
</dbReference>
<gene>
    <name evidence="2" type="ORF">I9026_01705</name>
</gene>
<dbReference type="Gene3D" id="3.40.1350.10">
    <property type="match status" value="1"/>
</dbReference>
<name>A0ABS0QM46_9STAP</name>
<evidence type="ECO:0000313" key="2">
    <source>
        <dbReference type="EMBL" id="MBH9580086.1"/>
    </source>
</evidence>
<dbReference type="RefSeq" id="WP_103208550.1">
    <property type="nucleotide sequence ID" value="NZ_CP027770.1"/>
</dbReference>
<evidence type="ECO:0000259" key="1">
    <source>
        <dbReference type="Pfam" id="PF11645"/>
    </source>
</evidence>
<accession>A0ABS0QM46</accession>
<dbReference type="GeneID" id="48058759"/>
<organism evidence="2 3">
    <name type="scientific">Staphylococcus felis</name>
    <dbReference type="NCBI Taxonomy" id="46127"/>
    <lineage>
        <taxon>Bacteria</taxon>
        <taxon>Bacillati</taxon>
        <taxon>Bacillota</taxon>
        <taxon>Bacilli</taxon>
        <taxon>Bacillales</taxon>
        <taxon>Staphylococcaceae</taxon>
        <taxon>Staphylococcus</taxon>
    </lineage>
</organism>
<feature type="domain" description="PD(D/E)XK endonuclease" evidence="1">
    <location>
        <begin position="8"/>
        <end position="98"/>
    </location>
</feature>
<dbReference type="Proteomes" id="UP000597038">
    <property type="component" value="Unassembled WGS sequence"/>
</dbReference>
<reference evidence="2 3" key="1">
    <citation type="submission" date="2020-12" db="EMBL/GenBank/DDBJ databases">
        <title>Genomic analysis of Staphylococcus felis from a cat with skin infection.</title>
        <authorList>
            <person name="Aslantas O."/>
            <person name="Keskin O."/>
            <person name="Buyukaltay K."/>
            <person name="Gullu Yucetepe A."/>
        </authorList>
    </citation>
    <scope>NUCLEOTIDE SEQUENCE [LARGE SCALE GENOMIC DNA]</scope>
    <source>
        <strain evidence="2 3">HARRANVET</strain>
    </source>
</reference>
<proteinExistence type="predicted"/>
<comment type="caution">
    <text evidence="2">The sequence shown here is derived from an EMBL/GenBank/DDBJ whole genome shotgun (WGS) entry which is preliminary data.</text>
</comment>